<feature type="signal peptide" evidence="1">
    <location>
        <begin position="1"/>
        <end position="20"/>
    </location>
</feature>
<comment type="caution">
    <text evidence="2">The sequence shown here is derived from an EMBL/GenBank/DDBJ whole genome shotgun (WGS) entry which is preliminary data.</text>
</comment>
<dbReference type="InterPro" id="IPR021409">
    <property type="entry name" value="DUF3047"/>
</dbReference>
<evidence type="ECO:0000313" key="3">
    <source>
        <dbReference type="Proteomes" id="UP000242313"/>
    </source>
</evidence>
<keyword evidence="3" id="KW-1185">Reference proteome</keyword>
<keyword evidence="1" id="KW-0732">Signal</keyword>
<sequence>MRRPLLLMLTCLPGVGLCHAQHYSPADILQWPERSFAAATRYQLDPLDGSPLLRADCSDRQASARYLEQQIDLRQTPVLRWSWAISQPFSGLNERSREGDDYPVRLYVVKDGGLLPWRTLAVNYVWSSSQPVGSHWPNAYTANAQMLAVSSGVPQGKVVLERNVREDFQRLHGQTLDQIDGLAIMTDCDNSGQSVSGWYGSIEWLPATSSSTGR</sequence>
<accession>A0A2A3MIW9</accession>
<dbReference type="RefSeq" id="WP_096004531.1">
    <property type="nucleotide sequence ID" value="NZ_NTMR01000010.1"/>
</dbReference>
<evidence type="ECO:0000256" key="1">
    <source>
        <dbReference type="SAM" id="SignalP"/>
    </source>
</evidence>
<proteinExistence type="predicted"/>
<organism evidence="2 3">
    <name type="scientific">Pseudomonas abyssi</name>
    <dbReference type="NCBI Taxonomy" id="170540"/>
    <lineage>
        <taxon>Bacteria</taxon>
        <taxon>Pseudomonadati</taxon>
        <taxon>Pseudomonadota</taxon>
        <taxon>Gammaproteobacteria</taxon>
        <taxon>Pseudomonadales</taxon>
        <taxon>Pseudomonadaceae</taxon>
        <taxon>Pseudomonas</taxon>
    </lineage>
</organism>
<dbReference type="EMBL" id="NTMR01000010">
    <property type="protein sequence ID" value="PBK04731.1"/>
    <property type="molecule type" value="Genomic_DNA"/>
</dbReference>
<gene>
    <name evidence="2" type="ORF">CNQ84_08925</name>
</gene>
<protein>
    <recommendedName>
        <fullName evidence="4">DUF3047 domain-containing protein</fullName>
    </recommendedName>
</protein>
<evidence type="ECO:0000313" key="2">
    <source>
        <dbReference type="EMBL" id="PBK04731.1"/>
    </source>
</evidence>
<feature type="chain" id="PRO_5012132922" description="DUF3047 domain-containing protein" evidence="1">
    <location>
        <begin position="21"/>
        <end position="214"/>
    </location>
</feature>
<dbReference type="Proteomes" id="UP000242313">
    <property type="component" value="Unassembled WGS sequence"/>
</dbReference>
<dbReference type="Pfam" id="PF11249">
    <property type="entry name" value="DUF3047"/>
    <property type="match status" value="1"/>
</dbReference>
<evidence type="ECO:0008006" key="4">
    <source>
        <dbReference type="Google" id="ProtNLM"/>
    </source>
</evidence>
<reference evidence="2 3" key="1">
    <citation type="submission" date="2017-09" db="EMBL/GenBank/DDBJ databases">
        <title>Pseudomonas abyssi sp. nov. isolated from Abyssopelagic Water.</title>
        <authorList>
            <person name="Wei Y."/>
        </authorList>
    </citation>
    <scope>NUCLEOTIDE SEQUENCE [LARGE SCALE GENOMIC DNA]</scope>
    <source>
        <strain evidence="2 3">MT5</strain>
    </source>
</reference>
<name>A0A2A3MIW9_9PSED</name>
<dbReference type="AlphaFoldDB" id="A0A2A3MIW9"/>